<dbReference type="GO" id="GO:0046983">
    <property type="term" value="F:protein dimerization activity"/>
    <property type="evidence" value="ECO:0007669"/>
    <property type="project" value="InterPro"/>
</dbReference>
<sequence>MNDLIDKLIIYIACFALYIVDGGFSISVPPVLVAITVSALLSYHSTDKKALIRQINSCRKLNNKLLKLGLAGAYFLLCQWQPPFIVFLPLICYDIFAEKNQFFSLLALIPVISHLEQGLLNMLVMLIVLLMLSYILKYRTKSFTDIKSTFAKYIDNSQEIALLLKKSNRDLIEKQDYEINVAMLNERNRIAMEIHDNVGHLLSRCLLQIGAIMAINKDENFKESLSSVKETLSSAMDSIRSSVHNLHDEAIDLYSQIKSLITNFTFCRIDLDYDLSENINIKLKYCFIAIIKEALSNIIKHSDASEVNVALREHPALYQLIIQDNGHNSSYSPENGIGLINISDRVSTFNGNIYINTGNGFRIFISIPKTAGSSYNLT</sequence>
<dbReference type="GO" id="GO:0000155">
    <property type="term" value="F:phosphorelay sensor kinase activity"/>
    <property type="evidence" value="ECO:0007669"/>
    <property type="project" value="InterPro"/>
</dbReference>
<comment type="catalytic activity">
    <reaction evidence="1">
        <text>ATP + protein L-histidine = ADP + protein N-phospho-L-histidine.</text>
        <dbReference type="EC" id="2.7.13.3"/>
    </reaction>
</comment>
<dbReference type="AlphaFoldDB" id="A0A318XI31"/>
<evidence type="ECO:0000256" key="6">
    <source>
        <dbReference type="ARBA" id="ARBA00022777"/>
    </source>
</evidence>
<evidence type="ECO:0000313" key="11">
    <source>
        <dbReference type="EMBL" id="PYG85003.1"/>
    </source>
</evidence>
<dbReference type="EC" id="2.7.13.3" evidence="2"/>
<evidence type="ECO:0000313" key="12">
    <source>
        <dbReference type="Proteomes" id="UP000248132"/>
    </source>
</evidence>
<keyword evidence="8" id="KW-0902">Two-component regulatory system</keyword>
<dbReference type="InterPro" id="IPR036890">
    <property type="entry name" value="HATPase_C_sf"/>
</dbReference>
<evidence type="ECO:0000256" key="4">
    <source>
        <dbReference type="ARBA" id="ARBA00022679"/>
    </source>
</evidence>
<gene>
    <name evidence="11" type="ORF">LY28_03361</name>
</gene>
<reference evidence="11 12" key="1">
    <citation type="submission" date="2018-06" db="EMBL/GenBank/DDBJ databases">
        <title>Genomic Encyclopedia of Type Strains, Phase I: the one thousand microbial genomes (KMG-I) project.</title>
        <authorList>
            <person name="Kyrpides N."/>
        </authorList>
    </citation>
    <scope>NUCLEOTIDE SEQUENCE [LARGE SCALE GENOMIC DNA]</scope>
    <source>
        <strain evidence="11 12">DSM 19573</strain>
    </source>
</reference>
<organism evidence="11 12">
    <name type="scientific">Ruminiclostridium sufflavum DSM 19573</name>
    <dbReference type="NCBI Taxonomy" id="1121337"/>
    <lineage>
        <taxon>Bacteria</taxon>
        <taxon>Bacillati</taxon>
        <taxon>Bacillota</taxon>
        <taxon>Clostridia</taxon>
        <taxon>Eubacteriales</taxon>
        <taxon>Oscillospiraceae</taxon>
        <taxon>Ruminiclostridium</taxon>
    </lineage>
</organism>
<protein>
    <recommendedName>
        <fullName evidence="2">histidine kinase</fullName>
        <ecNumber evidence="2">2.7.13.3</ecNumber>
    </recommendedName>
</protein>
<evidence type="ECO:0000259" key="10">
    <source>
        <dbReference type="Pfam" id="PF07730"/>
    </source>
</evidence>
<dbReference type="GO" id="GO:0016020">
    <property type="term" value="C:membrane"/>
    <property type="evidence" value="ECO:0007669"/>
    <property type="project" value="InterPro"/>
</dbReference>
<feature type="domain" description="Signal transduction histidine kinase subgroup 3 dimerisation and phosphoacceptor" evidence="10">
    <location>
        <begin position="186"/>
        <end position="249"/>
    </location>
</feature>
<keyword evidence="9" id="KW-1133">Transmembrane helix</keyword>
<feature type="transmembrane region" description="Helical" evidence="9">
    <location>
        <begin position="118"/>
        <end position="136"/>
    </location>
</feature>
<keyword evidence="5" id="KW-0547">Nucleotide-binding</keyword>
<dbReference type="OrthoDB" id="9781904at2"/>
<evidence type="ECO:0000256" key="8">
    <source>
        <dbReference type="ARBA" id="ARBA00023012"/>
    </source>
</evidence>
<keyword evidence="9" id="KW-0812">Transmembrane</keyword>
<dbReference type="InterPro" id="IPR011712">
    <property type="entry name" value="Sig_transdc_His_kin_sub3_dim/P"/>
</dbReference>
<keyword evidence="12" id="KW-1185">Reference proteome</keyword>
<dbReference type="PANTHER" id="PTHR24421:SF10">
    <property type="entry name" value="NITRATE_NITRITE SENSOR PROTEIN NARQ"/>
    <property type="match status" value="1"/>
</dbReference>
<dbReference type="SUPFAM" id="SSF55874">
    <property type="entry name" value="ATPase domain of HSP90 chaperone/DNA topoisomerase II/histidine kinase"/>
    <property type="match status" value="1"/>
</dbReference>
<dbReference type="EMBL" id="QKMR01000026">
    <property type="protein sequence ID" value="PYG85003.1"/>
    <property type="molecule type" value="Genomic_DNA"/>
</dbReference>
<proteinExistence type="predicted"/>
<dbReference type="GO" id="GO:0005524">
    <property type="term" value="F:ATP binding"/>
    <property type="evidence" value="ECO:0007669"/>
    <property type="project" value="UniProtKB-KW"/>
</dbReference>
<accession>A0A318XI31</accession>
<feature type="transmembrane region" description="Helical" evidence="9">
    <location>
        <begin position="65"/>
        <end position="96"/>
    </location>
</feature>
<dbReference type="Proteomes" id="UP000248132">
    <property type="component" value="Unassembled WGS sequence"/>
</dbReference>
<keyword evidence="9" id="KW-0472">Membrane</keyword>
<evidence type="ECO:0000256" key="9">
    <source>
        <dbReference type="SAM" id="Phobius"/>
    </source>
</evidence>
<evidence type="ECO:0000256" key="3">
    <source>
        <dbReference type="ARBA" id="ARBA00022553"/>
    </source>
</evidence>
<keyword evidence="4" id="KW-0808">Transferase</keyword>
<dbReference type="Pfam" id="PF07730">
    <property type="entry name" value="HisKA_3"/>
    <property type="match status" value="1"/>
</dbReference>
<dbReference type="PANTHER" id="PTHR24421">
    <property type="entry name" value="NITRATE/NITRITE SENSOR PROTEIN NARX-RELATED"/>
    <property type="match status" value="1"/>
</dbReference>
<name>A0A318XI31_9FIRM</name>
<keyword evidence="7" id="KW-0067">ATP-binding</keyword>
<comment type="caution">
    <text evidence="11">The sequence shown here is derived from an EMBL/GenBank/DDBJ whole genome shotgun (WGS) entry which is preliminary data.</text>
</comment>
<keyword evidence="6 11" id="KW-0418">Kinase</keyword>
<dbReference type="InterPro" id="IPR050482">
    <property type="entry name" value="Sensor_HK_TwoCompSys"/>
</dbReference>
<evidence type="ECO:0000256" key="1">
    <source>
        <dbReference type="ARBA" id="ARBA00000085"/>
    </source>
</evidence>
<dbReference type="Gene3D" id="1.20.5.1930">
    <property type="match status" value="1"/>
</dbReference>
<keyword evidence="3" id="KW-0597">Phosphoprotein</keyword>
<evidence type="ECO:0000256" key="5">
    <source>
        <dbReference type="ARBA" id="ARBA00022741"/>
    </source>
</evidence>
<evidence type="ECO:0000256" key="7">
    <source>
        <dbReference type="ARBA" id="ARBA00022840"/>
    </source>
</evidence>
<dbReference type="CDD" id="cd16917">
    <property type="entry name" value="HATPase_UhpB-NarQ-NarX-like"/>
    <property type="match status" value="1"/>
</dbReference>
<dbReference type="RefSeq" id="WP_110463354.1">
    <property type="nucleotide sequence ID" value="NZ_QKMR01000026.1"/>
</dbReference>
<dbReference type="Gene3D" id="3.30.565.10">
    <property type="entry name" value="Histidine kinase-like ATPase, C-terminal domain"/>
    <property type="match status" value="1"/>
</dbReference>
<feature type="transmembrane region" description="Helical" evidence="9">
    <location>
        <begin position="26"/>
        <end position="44"/>
    </location>
</feature>
<evidence type="ECO:0000256" key="2">
    <source>
        <dbReference type="ARBA" id="ARBA00012438"/>
    </source>
</evidence>